<name>A9EDL0_9FLAO</name>
<sequence length="158" mass="18075">MEFKEVQKFNQWWLWLLLAIIGLLPIAGIYIQLIKGEEFGSKPMSDTGLIIFSIFIFLLIGLFLVLRLKTNIDRAGIKMQYVPFVKKNVSWNDVESVEVLDYGFVGGWGIRLWTVYGTVYNVKGSKGVAIKLTNGKKFLIGTQKATELEEVLRKIRQN</sequence>
<dbReference type="RefSeq" id="WP_007092748.1">
    <property type="nucleotide sequence ID" value="NZ_CP142125.1"/>
</dbReference>
<feature type="transmembrane region" description="Helical" evidence="1">
    <location>
        <begin position="49"/>
        <end position="68"/>
    </location>
</feature>
<dbReference type="AlphaFoldDB" id="A9EDL0"/>
<evidence type="ECO:0000313" key="2">
    <source>
        <dbReference type="EMBL" id="EDP94246.1"/>
    </source>
</evidence>
<comment type="caution">
    <text evidence="2">The sequence shown here is derived from an EMBL/GenBank/DDBJ whole genome shotgun (WGS) entry which is preliminary data.</text>
</comment>
<dbReference type="EMBL" id="ABIB01000023">
    <property type="protein sequence ID" value="EDP94246.1"/>
    <property type="molecule type" value="Genomic_DNA"/>
</dbReference>
<proteinExistence type="predicted"/>
<dbReference type="Proteomes" id="UP000002945">
    <property type="component" value="Unassembled WGS sequence"/>
</dbReference>
<keyword evidence="1" id="KW-0812">Transmembrane</keyword>
<dbReference type="HOGENOM" id="CLU_112305_0_0_10"/>
<dbReference type="STRING" id="391587.KAOT1_00860"/>
<keyword evidence="1" id="KW-0472">Membrane</keyword>
<evidence type="ECO:0000256" key="1">
    <source>
        <dbReference type="SAM" id="Phobius"/>
    </source>
</evidence>
<reference evidence="2 3" key="1">
    <citation type="journal article" date="2011" name="J. Bacteriol.">
        <title>Genome sequence of the algicidal bacterium Kordia algicida OT-1.</title>
        <authorList>
            <person name="Lee H.S."/>
            <person name="Kang S.G."/>
            <person name="Kwon K.K."/>
            <person name="Lee J.H."/>
            <person name="Kim S.J."/>
        </authorList>
    </citation>
    <scope>NUCLEOTIDE SEQUENCE [LARGE SCALE GENOMIC DNA]</scope>
    <source>
        <strain evidence="2 3">OT-1</strain>
    </source>
</reference>
<organism evidence="2 3">
    <name type="scientific">Kordia algicida OT-1</name>
    <dbReference type="NCBI Taxonomy" id="391587"/>
    <lineage>
        <taxon>Bacteria</taxon>
        <taxon>Pseudomonadati</taxon>
        <taxon>Bacteroidota</taxon>
        <taxon>Flavobacteriia</taxon>
        <taxon>Flavobacteriales</taxon>
        <taxon>Flavobacteriaceae</taxon>
        <taxon>Kordia</taxon>
    </lineage>
</organism>
<keyword evidence="1" id="KW-1133">Transmembrane helix</keyword>
<dbReference type="eggNOG" id="ENOG5032Y0V">
    <property type="taxonomic scope" value="Bacteria"/>
</dbReference>
<accession>A9EDL0</accession>
<gene>
    <name evidence="2" type="ORF">KAOT1_00860</name>
</gene>
<protein>
    <submittedName>
        <fullName evidence="2">Uncharacterized protein</fullName>
    </submittedName>
</protein>
<evidence type="ECO:0000313" key="3">
    <source>
        <dbReference type="Proteomes" id="UP000002945"/>
    </source>
</evidence>
<feature type="transmembrane region" description="Helical" evidence="1">
    <location>
        <begin position="12"/>
        <end position="34"/>
    </location>
</feature>
<keyword evidence="3" id="KW-1185">Reference proteome</keyword>